<keyword evidence="6" id="KW-0808">Transferase</keyword>
<comment type="similarity">
    <text evidence="4">Belongs to the RBR family. Ariadne subfamily.</text>
</comment>
<evidence type="ECO:0000256" key="2">
    <source>
        <dbReference type="ARBA" id="ARBA00001947"/>
    </source>
</evidence>
<dbReference type="SUPFAM" id="SSF57850">
    <property type="entry name" value="RING/U-box"/>
    <property type="match status" value="3"/>
</dbReference>
<dbReference type="EC" id="2.3.2.31" evidence="5"/>
<evidence type="ECO:0000256" key="6">
    <source>
        <dbReference type="ARBA" id="ARBA00022679"/>
    </source>
</evidence>
<dbReference type="InterPro" id="IPR017907">
    <property type="entry name" value="Znf_RING_CS"/>
</dbReference>
<dbReference type="AlphaFoldDB" id="A0AAV9BQT8"/>
<dbReference type="CDD" id="cd22582">
    <property type="entry name" value="BRcat_RBR_unk"/>
    <property type="match status" value="1"/>
</dbReference>
<evidence type="ECO:0000256" key="8">
    <source>
        <dbReference type="ARBA" id="ARBA00022737"/>
    </source>
</evidence>
<keyword evidence="8" id="KW-0677">Repeat</keyword>
<keyword evidence="10" id="KW-0833">Ubl conjugation pathway</keyword>
<dbReference type="InterPro" id="IPR013083">
    <property type="entry name" value="Znf_RING/FYVE/PHD"/>
</dbReference>
<comment type="cofactor">
    <cofactor evidence="2">
        <name>Zn(2+)</name>
        <dbReference type="ChEBI" id="CHEBI:29105"/>
    </cofactor>
</comment>
<feature type="domain" description="RING-type" evidence="15">
    <location>
        <begin position="66"/>
        <end position="258"/>
    </location>
</feature>
<evidence type="ECO:0000256" key="9">
    <source>
        <dbReference type="ARBA" id="ARBA00022771"/>
    </source>
</evidence>
<dbReference type="PROSITE" id="PS50089">
    <property type="entry name" value="ZF_RING_2"/>
    <property type="match status" value="1"/>
</dbReference>
<dbReference type="GO" id="GO:0061630">
    <property type="term" value="F:ubiquitin protein ligase activity"/>
    <property type="evidence" value="ECO:0007669"/>
    <property type="project" value="UniProtKB-EC"/>
</dbReference>
<dbReference type="InterPro" id="IPR044066">
    <property type="entry name" value="TRIAD_supradom"/>
</dbReference>
<evidence type="ECO:0000256" key="5">
    <source>
        <dbReference type="ARBA" id="ARBA00012251"/>
    </source>
</evidence>
<comment type="catalytic activity">
    <reaction evidence="1">
        <text>[E2 ubiquitin-conjugating enzyme]-S-ubiquitinyl-L-cysteine + [acceptor protein]-L-lysine = [E2 ubiquitin-conjugating enzyme]-L-cysteine + [acceptor protein]-N(6)-ubiquitinyl-L-lysine.</text>
        <dbReference type="EC" id="2.3.2.31"/>
    </reaction>
</comment>
<dbReference type="GO" id="GO:0016567">
    <property type="term" value="P:protein ubiquitination"/>
    <property type="evidence" value="ECO:0007669"/>
    <property type="project" value="InterPro"/>
</dbReference>
<gene>
    <name evidence="16" type="ORF">QJS04_geneDACA018788</name>
</gene>
<protein>
    <recommendedName>
        <fullName evidence="5">RBR-type E3 ubiquitin transferase</fullName>
        <ecNumber evidence="5">2.3.2.31</ecNumber>
    </recommendedName>
</protein>
<dbReference type="PANTHER" id="PTHR11685">
    <property type="entry name" value="RBR FAMILY RING FINGER AND IBR DOMAIN-CONTAINING"/>
    <property type="match status" value="1"/>
</dbReference>
<dbReference type="GO" id="GO:0008270">
    <property type="term" value="F:zinc ion binding"/>
    <property type="evidence" value="ECO:0007669"/>
    <property type="project" value="UniProtKB-KW"/>
</dbReference>
<keyword evidence="11" id="KW-0862">Zinc</keyword>
<feature type="compositionally biased region" description="Pro residues" evidence="13">
    <location>
        <begin position="27"/>
        <end position="44"/>
    </location>
</feature>
<reference evidence="16" key="2">
    <citation type="submission" date="2023-06" db="EMBL/GenBank/DDBJ databases">
        <authorList>
            <person name="Ma L."/>
            <person name="Liu K.-W."/>
            <person name="Li Z."/>
            <person name="Hsiao Y.-Y."/>
            <person name="Qi Y."/>
            <person name="Fu T."/>
            <person name="Tang G."/>
            <person name="Zhang D."/>
            <person name="Sun W.-H."/>
            <person name="Liu D.-K."/>
            <person name="Li Y."/>
            <person name="Chen G.-Z."/>
            <person name="Liu X.-D."/>
            <person name="Liao X.-Y."/>
            <person name="Jiang Y.-T."/>
            <person name="Yu X."/>
            <person name="Hao Y."/>
            <person name="Huang J."/>
            <person name="Zhao X.-W."/>
            <person name="Ke S."/>
            <person name="Chen Y.-Y."/>
            <person name="Wu W.-L."/>
            <person name="Hsu J.-L."/>
            <person name="Lin Y.-F."/>
            <person name="Huang M.-D."/>
            <person name="Li C.-Y."/>
            <person name="Huang L."/>
            <person name="Wang Z.-W."/>
            <person name="Zhao X."/>
            <person name="Zhong W.-Y."/>
            <person name="Peng D.-H."/>
            <person name="Ahmad S."/>
            <person name="Lan S."/>
            <person name="Zhang J.-S."/>
            <person name="Tsai W.-C."/>
            <person name="Van De Peer Y."/>
            <person name="Liu Z.-J."/>
        </authorList>
    </citation>
    <scope>NUCLEOTIDE SEQUENCE</scope>
    <source>
        <strain evidence="16">SCP</strain>
        <tissue evidence="16">Leaves</tissue>
    </source>
</reference>
<name>A0AAV9BQT8_ACOGR</name>
<accession>A0AAV9BQT8</accession>
<dbReference type="Gene3D" id="1.20.120.1750">
    <property type="match status" value="1"/>
</dbReference>
<evidence type="ECO:0000256" key="13">
    <source>
        <dbReference type="SAM" id="MobiDB-lite"/>
    </source>
</evidence>
<evidence type="ECO:0000256" key="1">
    <source>
        <dbReference type="ARBA" id="ARBA00001798"/>
    </source>
</evidence>
<keyword evidence="17" id="KW-1185">Reference proteome</keyword>
<evidence type="ECO:0000259" key="15">
    <source>
        <dbReference type="PROSITE" id="PS51873"/>
    </source>
</evidence>
<sequence>MSSPKRTQNHKASSIFQRFVFRRHSDPPQPIPSVHPQPPPPPTMPAVRSLDSNASRIVDEEDKEEITVLCPICLEQKPLIECFTMLGCAHVFCMACMGTYVETRVHEGVIAIRCPNFGCRATVDMGPVRSIVRPEVYYRWRSAVARSSAVVLSEKQFYCPYKDCSALLTLDDIHKREESSFCPHCKRGCCAKCGVEWHKGLSCEEYQKSEAAEEGRRESAAFDALVKNERWQRCPACKFYVEKDKLGCDYVQCRYGSF</sequence>
<evidence type="ECO:0000313" key="17">
    <source>
        <dbReference type="Proteomes" id="UP001179952"/>
    </source>
</evidence>
<dbReference type="Pfam" id="PF01485">
    <property type="entry name" value="IBR"/>
    <property type="match status" value="1"/>
</dbReference>
<comment type="caution">
    <text evidence="16">The sequence shown here is derived from an EMBL/GenBank/DDBJ whole genome shotgun (WGS) entry which is preliminary data.</text>
</comment>
<dbReference type="FunFam" id="3.30.40.10:FF:000230">
    <property type="entry name" value="RBR-type E3 ubiquitin transferase"/>
    <property type="match status" value="1"/>
</dbReference>
<dbReference type="InterPro" id="IPR001841">
    <property type="entry name" value="Znf_RING"/>
</dbReference>
<dbReference type="InterPro" id="IPR002867">
    <property type="entry name" value="IBR_dom"/>
</dbReference>
<dbReference type="PROSITE" id="PS51873">
    <property type="entry name" value="TRIAD"/>
    <property type="match status" value="1"/>
</dbReference>
<organism evidence="16 17">
    <name type="scientific">Acorus gramineus</name>
    <name type="common">Dwarf sweet flag</name>
    <dbReference type="NCBI Taxonomy" id="55184"/>
    <lineage>
        <taxon>Eukaryota</taxon>
        <taxon>Viridiplantae</taxon>
        <taxon>Streptophyta</taxon>
        <taxon>Embryophyta</taxon>
        <taxon>Tracheophyta</taxon>
        <taxon>Spermatophyta</taxon>
        <taxon>Magnoliopsida</taxon>
        <taxon>Liliopsida</taxon>
        <taxon>Acoraceae</taxon>
        <taxon>Acorus</taxon>
    </lineage>
</organism>
<evidence type="ECO:0000256" key="7">
    <source>
        <dbReference type="ARBA" id="ARBA00022723"/>
    </source>
</evidence>
<evidence type="ECO:0000256" key="11">
    <source>
        <dbReference type="ARBA" id="ARBA00022833"/>
    </source>
</evidence>
<evidence type="ECO:0000313" key="16">
    <source>
        <dbReference type="EMBL" id="KAK1278497.1"/>
    </source>
</evidence>
<evidence type="ECO:0000256" key="4">
    <source>
        <dbReference type="ARBA" id="ARBA00005884"/>
    </source>
</evidence>
<evidence type="ECO:0000256" key="12">
    <source>
        <dbReference type="PROSITE-ProRule" id="PRU00175"/>
    </source>
</evidence>
<keyword evidence="9 12" id="KW-0863">Zinc-finger</keyword>
<evidence type="ECO:0000259" key="14">
    <source>
        <dbReference type="PROSITE" id="PS50089"/>
    </source>
</evidence>
<comment type="function">
    <text evidence="3">Might act as an E3 ubiquitin-protein ligase, or as part of E3 complex, which accepts ubiquitin from specific E2 ubiquitin-conjugating enzymes and then transfers it to substrates.</text>
</comment>
<keyword evidence="7" id="KW-0479">Metal-binding</keyword>
<feature type="region of interest" description="Disordered" evidence="13">
    <location>
        <begin position="24"/>
        <end position="45"/>
    </location>
</feature>
<evidence type="ECO:0000256" key="3">
    <source>
        <dbReference type="ARBA" id="ARBA00003976"/>
    </source>
</evidence>
<dbReference type="PROSITE" id="PS00518">
    <property type="entry name" value="ZF_RING_1"/>
    <property type="match status" value="1"/>
</dbReference>
<evidence type="ECO:0000256" key="10">
    <source>
        <dbReference type="ARBA" id="ARBA00022786"/>
    </source>
</evidence>
<dbReference type="Proteomes" id="UP001179952">
    <property type="component" value="Unassembled WGS sequence"/>
</dbReference>
<dbReference type="InterPro" id="IPR031127">
    <property type="entry name" value="E3_UB_ligase_RBR"/>
</dbReference>
<reference evidence="16" key="1">
    <citation type="journal article" date="2023" name="Nat. Commun.">
        <title>Diploid and tetraploid genomes of Acorus and the evolution of monocots.</title>
        <authorList>
            <person name="Ma L."/>
            <person name="Liu K.W."/>
            <person name="Li Z."/>
            <person name="Hsiao Y.Y."/>
            <person name="Qi Y."/>
            <person name="Fu T."/>
            <person name="Tang G.D."/>
            <person name="Zhang D."/>
            <person name="Sun W.H."/>
            <person name="Liu D.K."/>
            <person name="Li Y."/>
            <person name="Chen G.Z."/>
            <person name="Liu X.D."/>
            <person name="Liao X.Y."/>
            <person name="Jiang Y.T."/>
            <person name="Yu X."/>
            <person name="Hao Y."/>
            <person name="Huang J."/>
            <person name="Zhao X.W."/>
            <person name="Ke S."/>
            <person name="Chen Y.Y."/>
            <person name="Wu W.L."/>
            <person name="Hsu J.L."/>
            <person name="Lin Y.F."/>
            <person name="Huang M.D."/>
            <person name="Li C.Y."/>
            <person name="Huang L."/>
            <person name="Wang Z.W."/>
            <person name="Zhao X."/>
            <person name="Zhong W.Y."/>
            <person name="Peng D.H."/>
            <person name="Ahmad S."/>
            <person name="Lan S."/>
            <person name="Zhang J.S."/>
            <person name="Tsai W.C."/>
            <person name="Van de Peer Y."/>
            <person name="Liu Z.J."/>
        </authorList>
    </citation>
    <scope>NUCLEOTIDE SEQUENCE</scope>
    <source>
        <strain evidence="16">SCP</strain>
    </source>
</reference>
<proteinExistence type="inferred from homology"/>
<feature type="domain" description="RING-type" evidence="14">
    <location>
        <begin position="70"/>
        <end position="115"/>
    </location>
</feature>
<dbReference type="EMBL" id="JAUJYN010000002">
    <property type="protein sequence ID" value="KAK1278497.1"/>
    <property type="molecule type" value="Genomic_DNA"/>
</dbReference>
<dbReference type="Gene3D" id="3.30.40.10">
    <property type="entry name" value="Zinc/RING finger domain, C3HC4 (zinc finger)"/>
    <property type="match status" value="1"/>
</dbReference>